<keyword evidence="1" id="KW-0560">Oxidoreductase</keyword>
<comment type="caution">
    <text evidence="2">The sequence shown here is derived from an EMBL/GenBank/DDBJ whole genome shotgun (WGS) entry which is preliminary data.</text>
</comment>
<dbReference type="InterPro" id="IPR036291">
    <property type="entry name" value="NAD(P)-bd_dom_sf"/>
</dbReference>
<dbReference type="PANTHER" id="PTHR43157:SF31">
    <property type="entry name" value="PHOSPHATIDYLINOSITOL-GLYCAN BIOSYNTHESIS CLASS F PROTEIN"/>
    <property type="match status" value="1"/>
</dbReference>
<gene>
    <name evidence="2" type="ORF">PRZ48_002064</name>
</gene>
<evidence type="ECO:0000313" key="2">
    <source>
        <dbReference type="EMBL" id="KAK4508326.1"/>
    </source>
</evidence>
<evidence type="ECO:0000313" key="3">
    <source>
        <dbReference type="Proteomes" id="UP001305779"/>
    </source>
</evidence>
<dbReference type="PANTHER" id="PTHR43157">
    <property type="entry name" value="PHOSPHATIDYLINOSITOL-GLYCAN BIOSYNTHESIS CLASS F PROTEIN-RELATED"/>
    <property type="match status" value="1"/>
</dbReference>
<dbReference type="InterPro" id="IPR002347">
    <property type="entry name" value="SDR_fam"/>
</dbReference>
<dbReference type="PRINTS" id="PR00081">
    <property type="entry name" value="GDHRDH"/>
</dbReference>
<dbReference type="EMBL" id="JAXOVC010000001">
    <property type="protein sequence ID" value="KAK4508326.1"/>
    <property type="molecule type" value="Genomic_DNA"/>
</dbReference>
<accession>A0ABR0F4V4</accession>
<proteinExistence type="predicted"/>
<name>A0ABR0F4V4_ZASCE</name>
<keyword evidence="3" id="KW-1185">Reference proteome</keyword>
<evidence type="ECO:0000256" key="1">
    <source>
        <dbReference type="ARBA" id="ARBA00023002"/>
    </source>
</evidence>
<dbReference type="Gene3D" id="3.40.50.720">
    <property type="entry name" value="NAD(P)-binding Rossmann-like Domain"/>
    <property type="match status" value="1"/>
</dbReference>
<reference evidence="2 3" key="1">
    <citation type="journal article" date="2023" name="G3 (Bethesda)">
        <title>A chromosome-level genome assembly of Zasmidium syzygii isolated from banana leaves.</title>
        <authorList>
            <person name="van Westerhoven A.C."/>
            <person name="Mehrabi R."/>
            <person name="Talebi R."/>
            <person name="Steentjes M.B.F."/>
            <person name="Corcolon B."/>
            <person name="Chong P.A."/>
            <person name="Kema G.H.J."/>
            <person name="Seidl M.F."/>
        </authorList>
    </citation>
    <scope>NUCLEOTIDE SEQUENCE [LARGE SCALE GENOMIC DNA]</scope>
    <source>
        <strain evidence="2 3">P124</strain>
    </source>
</reference>
<dbReference type="SUPFAM" id="SSF51735">
    <property type="entry name" value="NAD(P)-binding Rossmann-fold domains"/>
    <property type="match status" value="1"/>
</dbReference>
<dbReference type="Proteomes" id="UP001305779">
    <property type="component" value="Unassembled WGS sequence"/>
</dbReference>
<protein>
    <submittedName>
        <fullName evidence="2">Uncharacterized protein</fullName>
    </submittedName>
</protein>
<dbReference type="Pfam" id="PF00106">
    <property type="entry name" value="adh_short"/>
    <property type="match status" value="1"/>
</dbReference>
<organism evidence="2 3">
    <name type="scientific">Zasmidium cellare</name>
    <name type="common">Wine cellar mold</name>
    <name type="synonym">Racodium cellare</name>
    <dbReference type="NCBI Taxonomy" id="395010"/>
    <lineage>
        <taxon>Eukaryota</taxon>
        <taxon>Fungi</taxon>
        <taxon>Dikarya</taxon>
        <taxon>Ascomycota</taxon>
        <taxon>Pezizomycotina</taxon>
        <taxon>Dothideomycetes</taxon>
        <taxon>Dothideomycetidae</taxon>
        <taxon>Mycosphaerellales</taxon>
        <taxon>Mycosphaerellaceae</taxon>
        <taxon>Zasmidium</taxon>
    </lineage>
</organism>
<sequence>MAPAVPVSLSNFYRSQRCVKLPVPTKSFAGKTVIVTGSNTGMGLEAARHIVRLGAEKTILAVRSLEGGQAAAQSIRDTTHCPKEAIEVWQVDLAEYNSIKAFAERANTLRRLDVVVENAGILTYKYQEIDGDESCIRINSLGTMFMALTLLPKLRATAEEFETDVVLTFTGSWMHWVTDFPEQKAEKVFEALADEKCAKMAERYPTSKLIEFLAFRQLHAQLRQPSKGHIITSYINPGAVTTDITREMKGPWNGVFLKILDWAFMRTAEEGGRTLVHAAVGGRDTDGKYLDDCRSDRPEVVSPFVTSEQGEKVAVTVWKEMLERFELIQPGISRSI</sequence>